<comment type="caution">
    <text evidence="3">The sequence shown here is derived from an EMBL/GenBank/DDBJ whole genome shotgun (WGS) entry which is preliminary data.</text>
</comment>
<keyword evidence="1" id="KW-0812">Transmembrane</keyword>
<feature type="signal peptide" evidence="2">
    <location>
        <begin position="1"/>
        <end position="15"/>
    </location>
</feature>
<dbReference type="Proteomes" id="UP000886998">
    <property type="component" value="Unassembled WGS sequence"/>
</dbReference>
<gene>
    <name evidence="3" type="ORF">TNIN_86531</name>
</gene>
<keyword evidence="1" id="KW-1133">Transmembrane helix</keyword>
<feature type="chain" id="PRO_5036478603" evidence="2">
    <location>
        <begin position="16"/>
        <end position="110"/>
    </location>
</feature>
<proteinExistence type="predicted"/>
<evidence type="ECO:0000313" key="4">
    <source>
        <dbReference type="Proteomes" id="UP000886998"/>
    </source>
</evidence>
<accession>A0A8X7CEM7</accession>
<feature type="transmembrane region" description="Helical" evidence="1">
    <location>
        <begin position="53"/>
        <end position="72"/>
    </location>
</feature>
<name>A0A8X7CEM7_9ARAC</name>
<evidence type="ECO:0000256" key="1">
    <source>
        <dbReference type="SAM" id="Phobius"/>
    </source>
</evidence>
<keyword evidence="1" id="KW-0472">Membrane</keyword>
<protein>
    <submittedName>
        <fullName evidence="3">Uncharacterized protein</fullName>
    </submittedName>
</protein>
<organism evidence="3 4">
    <name type="scientific">Trichonephila inaurata madagascariensis</name>
    <dbReference type="NCBI Taxonomy" id="2747483"/>
    <lineage>
        <taxon>Eukaryota</taxon>
        <taxon>Metazoa</taxon>
        <taxon>Ecdysozoa</taxon>
        <taxon>Arthropoda</taxon>
        <taxon>Chelicerata</taxon>
        <taxon>Arachnida</taxon>
        <taxon>Araneae</taxon>
        <taxon>Araneomorphae</taxon>
        <taxon>Entelegynae</taxon>
        <taxon>Araneoidea</taxon>
        <taxon>Nephilidae</taxon>
        <taxon>Trichonephila</taxon>
        <taxon>Trichonephila inaurata</taxon>
    </lineage>
</organism>
<keyword evidence="4" id="KW-1185">Reference proteome</keyword>
<evidence type="ECO:0000313" key="3">
    <source>
        <dbReference type="EMBL" id="GFY62152.1"/>
    </source>
</evidence>
<reference evidence="3" key="1">
    <citation type="submission" date="2020-08" db="EMBL/GenBank/DDBJ databases">
        <title>Multicomponent nature underlies the extraordinary mechanical properties of spider dragline silk.</title>
        <authorList>
            <person name="Kono N."/>
            <person name="Nakamura H."/>
            <person name="Mori M."/>
            <person name="Yoshida Y."/>
            <person name="Ohtoshi R."/>
            <person name="Malay A.D."/>
            <person name="Moran D.A.P."/>
            <person name="Tomita M."/>
            <person name="Numata K."/>
            <person name="Arakawa K."/>
        </authorList>
    </citation>
    <scope>NUCLEOTIDE SEQUENCE</scope>
</reference>
<dbReference type="AlphaFoldDB" id="A0A8X7CEM7"/>
<evidence type="ECO:0000256" key="2">
    <source>
        <dbReference type="SAM" id="SignalP"/>
    </source>
</evidence>
<dbReference type="EMBL" id="BMAV01014088">
    <property type="protein sequence ID" value="GFY62152.1"/>
    <property type="molecule type" value="Genomic_DNA"/>
</dbReference>
<keyword evidence="2" id="KW-0732">Signal</keyword>
<sequence length="110" mass="11983">MAALLFAAFIVVVSGQDSSEEEEPLFCIEVPAKTVELLTLLEVITALSKKMQSFYFVFLAAVLCLYFCHVSAQSVSSTTNDDGEAIICLNVPKGTMDMADTITKMINSMM</sequence>